<keyword evidence="2" id="KW-0378">Hydrolase</keyword>
<dbReference type="Gene3D" id="1.20.150.30">
    <property type="entry name" value="Zincin-like metallopeptidase, N-terminal domain"/>
    <property type="match status" value="1"/>
</dbReference>
<dbReference type="GO" id="GO:0016787">
    <property type="term" value="F:hydrolase activity"/>
    <property type="evidence" value="ECO:0007669"/>
    <property type="project" value="UniProtKB-KW"/>
</dbReference>
<keyword evidence="3" id="KW-1185">Reference proteome</keyword>
<dbReference type="NCBIfam" id="TIGR03624">
    <property type="entry name" value="putative hydrolase"/>
    <property type="match status" value="1"/>
</dbReference>
<dbReference type="OrthoDB" id="8478472at2"/>
<sequence>MTSGGFGFSFNNNDDDDREDGSGNSGNGGGNDGPQFGFFGGPFGFSMSGSGSGNSGGPGNLGDILNQFGAMLSGMGNSMNSPEGAGPVNYDVAKRTARQHVDSSQRVRPQDTKAVEDSVRLANLWLGEATSLPEGESRVVAWSPHDWLQETMPMWQRLVEPVARHMNEAQLDSMPEEAREMMGPMSGMLNQITAMNFGMQLGHALGDLANQALTGSDFGIPVAPAHTTALVPSAISTLAQDLELPAQEVMVYVAAREAARQRLFDNVPWLTERLVSSVEEYAMGLVIDTSHIEEAIRGMGLESQDPEAIQEAMENLQGLDMSPKISSRNAAAVTRLETLLALIEGWVEHVVTEALGERIPSTAALNESWRRRRASGGSAEDAFSTVVGIEFNAPEVAGAQDLWRRADTAVGQQRRDAVWQHPDFMPTAEDLENSADFIDGLIDDGTATDFDPISEIQALEERLAAEDEDDKDDEK</sequence>
<reference evidence="2 3" key="1">
    <citation type="submission" date="2017-10" db="EMBL/GenBank/DDBJ databases">
        <title>Sequencing the genomes of 1000 actinobacteria strains.</title>
        <authorList>
            <person name="Klenk H.-P."/>
        </authorList>
    </citation>
    <scope>NUCLEOTIDE SEQUENCE [LARGE SCALE GENOMIC DNA]</scope>
    <source>
        <strain evidence="2 3">DSM 20688</strain>
    </source>
</reference>
<protein>
    <submittedName>
        <fullName evidence="2">Putative hydrolase</fullName>
    </submittedName>
</protein>
<feature type="region of interest" description="Disordered" evidence="1">
    <location>
        <begin position="1"/>
        <end position="60"/>
    </location>
</feature>
<dbReference type="InterPro" id="IPR042271">
    <property type="entry name" value="Zinicin_2_N"/>
</dbReference>
<dbReference type="InterPro" id="IPR018766">
    <property type="entry name" value="Zinicin_2"/>
</dbReference>
<feature type="compositionally biased region" description="Gly residues" evidence="1">
    <location>
        <begin position="23"/>
        <end position="43"/>
    </location>
</feature>
<dbReference type="STRING" id="1724.GCA_001044175_00212"/>
<dbReference type="SUPFAM" id="SSF55486">
    <property type="entry name" value="Metalloproteases ('zincins'), catalytic domain"/>
    <property type="match status" value="1"/>
</dbReference>
<accession>A0A2A9DKC5</accession>
<dbReference type="EMBL" id="PDJF01000001">
    <property type="protein sequence ID" value="PFG27063.1"/>
    <property type="molecule type" value="Genomic_DNA"/>
</dbReference>
<feature type="compositionally biased region" description="Gly residues" evidence="1">
    <location>
        <begin position="50"/>
        <end position="60"/>
    </location>
</feature>
<dbReference type="Pfam" id="PF10103">
    <property type="entry name" value="Zincin_2"/>
    <property type="match status" value="1"/>
</dbReference>
<evidence type="ECO:0000256" key="1">
    <source>
        <dbReference type="SAM" id="MobiDB-lite"/>
    </source>
</evidence>
<dbReference type="RefSeq" id="WP_048381382.1">
    <property type="nucleotide sequence ID" value="NZ_LDYE01000011.1"/>
</dbReference>
<proteinExistence type="predicted"/>
<comment type="caution">
    <text evidence="2">The sequence shown here is derived from an EMBL/GenBank/DDBJ whole genome shotgun (WGS) entry which is preliminary data.</text>
</comment>
<organism evidence="2 3">
    <name type="scientific">Corynebacterium renale</name>
    <dbReference type="NCBI Taxonomy" id="1724"/>
    <lineage>
        <taxon>Bacteria</taxon>
        <taxon>Bacillati</taxon>
        <taxon>Actinomycetota</taxon>
        <taxon>Actinomycetes</taxon>
        <taxon>Mycobacteriales</taxon>
        <taxon>Corynebacteriaceae</taxon>
        <taxon>Corynebacterium</taxon>
    </lineage>
</organism>
<evidence type="ECO:0000313" key="3">
    <source>
        <dbReference type="Proteomes" id="UP000221653"/>
    </source>
</evidence>
<dbReference type="Proteomes" id="UP000221653">
    <property type="component" value="Unassembled WGS sequence"/>
</dbReference>
<gene>
    <name evidence="2" type="ORF">ATK06_0111</name>
</gene>
<dbReference type="PANTHER" id="PTHR39420:SF2">
    <property type="entry name" value="HYDROLASE"/>
    <property type="match status" value="1"/>
</dbReference>
<dbReference type="PANTHER" id="PTHR39420">
    <property type="match status" value="1"/>
</dbReference>
<dbReference type="AlphaFoldDB" id="A0A2A9DKC5"/>
<name>A0A2A9DKC5_9CORY</name>
<evidence type="ECO:0000313" key="2">
    <source>
        <dbReference type="EMBL" id="PFG27063.1"/>
    </source>
</evidence>